<dbReference type="Proteomes" id="UP000265520">
    <property type="component" value="Unassembled WGS sequence"/>
</dbReference>
<comment type="caution">
    <text evidence="1">The sequence shown here is derived from an EMBL/GenBank/DDBJ whole genome shotgun (WGS) entry which is preliminary data.</text>
</comment>
<sequence length="36" mass="3610">MRLAQEQPRLVQLPGAKAPLQSNIAPSAGLAAPSAG</sequence>
<reference evidence="1 2" key="1">
    <citation type="journal article" date="2018" name="Front. Plant Sci.">
        <title>Red Clover (Trifolium pratense) and Zigzag Clover (T. medium) - A Picture of Genomic Similarities and Differences.</title>
        <authorList>
            <person name="Dluhosova J."/>
            <person name="Istvanek J."/>
            <person name="Nedelnik J."/>
            <person name="Repkova J."/>
        </authorList>
    </citation>
    <scope>NUCLEOTIDE SEQUENCE [LARGE SCALE GENOMIC DNA]</scope>
    <source>
        <strain evidence="2">cv. 10/8</strain>
        <tissue evidence="1">Leaf</tissue>
    </source>
</reference>
<evidence type="ECO:0000313" key="1">
    <source>
        <dbReference type="EMBL" id="MCI96905.1"/>
    </source>
</evidence>
<evidence type="ECO:0000313" key="2">
    <source>
        <dbReference type="Proteomes" id="UP000265520"/>
    </source>
</evidence>
<dbReference type="AlphaFoldDB" id="A0A392WDW0"/>
<name>A0A392WDW0_9FABA</name>
<accession>A0A392WDW0</accession>
<keyword evidence="2" id="KW-1185">Reference proteome</keyword>
<feature type="non-terminal residue" evidence="1">
    <location>
        <position position="36"/>
    </location>
</feature>
<proteinExistence type="predicted"/>
<organism evidence="1 2">
    <name type="scientific">Trifolium medium</name>
    <dbReference type="NCBI Taxonomy" id="97028"/>
    <lineage>
        <taxon>Eukaryota</taxon>
        <taxon>Viridiplantae</taxon>
        <taxon>Streptophyta</taxon>
        <taxon>Embryophyta</taxon>
        <taxon>Tracheophyta</taxon>
        <taxon>Spermatophyta</taxon>
        <taxon>Magnoliopsida</taxon>
        <taxon>eudicotyledons</taxon>
        <taxon>Gunneridae</taxon>
        <taxon>Pentapetalae</taxon>
        <taxon>rosids</taxon>
        <taxon>fabids</taxon>
        <taxon>Fabales</taxon>
        <taxon>Fabaceae</taxon>
        <taxon>Papilionoideae</taxon>
        <taxon>50 kb inversion clade</taxon>
        <taxon>NPAAA clade</taxon>
        <taxon>Hologalegina</taxon>
        <taxon>IRL clade</taxon>
        <taxon>Trifolieae</taxon>
        <taxon>Trifolium</taxon>
    </lineage>
</organism>
<protein>
    <submittedName>
        <fullName evidence="1">Uncharacterized protein</fullName>
    </submittedName>
</protein>
<dbReference type="EMBL" id="LXQA011427525">
    <property type="protein sequence ID" value="MCI96905.1"/>
    <property type="molecule type" value="Genomic_DNA"/>
</dbReference>